<protein>
    <recommendedName>
        <fullName evidence="3">Gylcosyl hydrolase 115 C-terminal domain-containing protein</fullName>
    </recommendedName>
</protein>
<dbReference type="Pfam" id="PF17829">
    <property type="entry name" value="GH115_C"/>
    <property type="match status" value="1"/>
</dbReference>
<dbReference type="SUPFAM" id="SSF55545">
    <property type="entry name" value="beta-N-acetylhexosaminidase-like domain"/>
    <property type="match status" value="1"/>
</dbReference>
<dbReference type="Pfam" id="PF15979">
    <property type="entry name" value="Glyco_hydro_115"/>
    <property type="match status" value="1"/>
</dbReference>
<keyword evidence="5" id="KW-1185">Reference proteome</keyword>
<name>A0ABQ3B402_9GAMM</name>
<evidence type="ECO:0000256" key="2">
    <source>
        <dbReference type="SAM" id="SignalP"/>
    </source>
</evidence>
<proteinExistence type="predicted"/>
<dbReference type="Gene3D" id="2.60.120.1620">
    <property type="match status" value="1"/>
</dbReference>
<dbReference type="RefSeq" id="WP_189418667.1">
    <property type="nucleotide sequence ID" value="NZ_BMYZ01000002.1"/>
</dbReference>
<comment type="caution">
    <text evidence="4">The sequence shown here is derived from an EMBL/GenBank/DDBJ whole genome shotgun (WGS) entry which is preliminary data.</text>
</comment>
<dbReference type="InterPro" id="IPR042301">
    <property type="entry name" value="GH115_sf"/>
</dbReference>
<sequence length="966" mass="109319">MNSYKSLCARLGLGVLLLCTASSSFALGEKSYISTSAKTGDLTLATPTSTASLYVDSRDYPGVQRAVKNLQVDIEKVSAQKPSLIQTANDLKNQAVIIGTLGHSQLIDDLVAQKKINVSGIKDQWDAYQISVVQNPSANIKQALVIVGSNKRGTTFGVYDLAEQIGVSPWYWWADVPVKKKSAIYVAKNTFVQEMPKVKYRGIFLNDEAPALTNWVKKNHGNYNHEFYEKVFELLLRLKANFLWPAMWNNAFADDDIQNMILADEYGIVMSTSHHEPMMRADKEWNRHGSGPWEYSKNPKNLYDFWTAGVKRNKDYESIYTVGMRGQQDEPMSEGENIQLLERIVHDQREILGNVFGKEKVAEVPQVWALYKEVQGFYERGMRVPDDITLLWCDDNWGNIRRLPTQEERKRAGGAGVYYHFDYVGGPRSYRWINTISISKIWEQMNLAYHYDAKKIWIVNVGDLKPMEYPIEYFLRLAWNPEQWPKERIPEFGKLWAEREFGKQYAPEIAEIMTGYTRHNLRRKPELQDEKVYSQLNYNEADRVTANITNLRAKAENLYTKIPAESKDAFFQLVLHPTKASAIVTELYDMVGKNHLYAEQGRANANDYATKARELFKADAALQKQFDTELSKGKWEHFMDQTHIGYTHWNNPPANTMPLLYDAQPHNAADMGVAIEGYSAAWPQQSSSAWPHKSAYELPTFDRYGQQTRTIEVFNKGTESFKFSTKISDPWIKVGYTSIQVDATQKIQVSIDWSKAPKGLATGKVTISGTGWGGASIKVSAINNEPVPKGFKGFVEADGYVAVEAEHYSKAQSVAGYGWEKIPEHGRNLSSMSVFPISDKSFTDLNAAPFLEYKVYLFTPGKLSVDSIFAPSWPFTPGRGLRYAIAIDDEEPQIINIVNDMSDAAWEESVRSDMRKITSQHSVAKAGEHSVRIYAVDPGVTLERIVLNTGGLLPSYLGPVESPRVH</sequence>
<dbReference type="PANTHER" id="PTHR37842:SF2">
    <property type="entry name" value="GYLCOSYL HYDROLASE 115 C-TERMINAL DOMAIN-CONTAINING PROTEIN"/>
    <property type="match status" value="1"/>
</dbReference>
<evidence type="ECO:0000313" key="5">
    <source>
        <dbReference type="Proteomes" id="UP000619761"/>
    </source>
</evidence>
<reference evidence="5" key="1">
    <citation type="journal article" date="2019" name="Int. J. Syst. Evol. Microbiol.">
        <title>The Global Catalogue of Microorganisms (GCM) 10K type strain sequencing project: providing services to taxonomists for standard genome sequencing and annotation.</title>
        <authorList>
            <consortium name="The Broad Institute Genomics Platform"/>
            <consortium name="The Broad Institute Genome Sequencing Center for Infectious Disease"/>
            <person name="Wu L."/>
            <person name="Ma J."/>
        </authorList>
    </citation>
    <scope>NUCLEOTIDE SEQUENCE [LARGE SCALE GENOMIC DNA]</scope>
    <source>
        <strain evidence="5">KCTC 32239</strain>
    </source>
</reference>
<feature type="signal peptide" evidence="2">
    <location>
        <begin position="1"/>
        <end position="26"/>
    </location>
</feature>
<dbReference type="Proteomes" id="UP000619761">
    <property type="component" value="Unassembled WGS sequence"/>
</dbReference>
<dbReference type="PANTHER" id="PTHR37842">
    <property type="match status" value="1"/>
</dbReference>
<feature type="domain" description="Gylcosyl hydrolase 115 C-terminal" evidence="3">
    <location>
        <begin position="793"/>
        <end position="961"/>
    </location>
</feature>
<organism evidence="4 5">
    <name type="scientific">Cellvibrio zantedeschiae</name>
    <dbReference type="NCBI Taxonomy" id="1237077"/>
    <lineage>
        <taxon>Bacteria</taxon>
        <taxon>Pseudomonadati</taxon>
        <taxon>Pseudomonadota</taxon>
        <taxon>Gammaproteobacteria</taxon>
        <taxon>Cellvibrionales</taxon>
        <taxon>Cellvibrionaceae</taxon>
        <taxon>Cellvibrio</taxon>
    </lineage>
</organism>
<evidence type="ECO:0000259" key="3">
    <source>
        <dbReference type="Pfam" id="PF17829"/>
    </source>
</evidence>
<feature type="chain" id="PRO_5045629763" description="Gylcosyl hydrolase 115 C-terminal domain-containing protein" evidence="2">
    <location>
        <begin position="27"/>
        <end position="966"/>
    </location>
</feature>
<keyword evidence="2" id="KW-0732">Signal</keyword>
<gene>
    <name evidence="4" type="ORF">GCM10011613_22540</name>
</gene>
<evidence type="ECO:0000256" key="1">
    <source>
        <dbReference type="ARBA" id="ARBA00022801"/>
    </source>
</evidence>
<dbReference type="Gene3D" id="1.20.58.2150">
    <property type="match status" value="1"/>
</dbReference>
<keyword evidence="1" id="KW-0378">Hydrolase</keyword>
<dbReference type="InterPro" id="IPR029018">
    <property type="entry name" value="Hex-like_dom2"/>
</dbReference>
<dbReference type="Gene3D" id="3.20.20.520">
    <property type="entry name" value="Glycosyl hydrolase family 115"/>
    <property type="match status" value="1"/>
</dbReference>
<dbReference type="Gene3D" id="3.30.379.10">
    <property type="entry name" value="Chitobiase/beta-hexosaminidase domain 2-like"/>
    <property type="match status" value="1"/>
</dbReference>
<dbReference type="InterPro" id="IPR041437">
    <property type="entry name" value="GH115_C"/>
</dbReference>
<accession>A0ABQ3B402</accession>
<evidence type="ECO:0000313" key="4">
    <source>
        <dbReference type="EMBL" id="GGY77475.1"/>
    </source>
</evidence>
<dbReference type="EMBL" id="BMYZ01000002">
    <property type="protein sequence ID" value="GGY77475.1"/>
    <property type="molecule type" value="Genomic_DNA"/>
</dbReference>
<dbReference type="InterPro" id="IPR031924">
    <property type="entry name" value="GH115"/>
</dbReference>